<name>A0A6A6WNR7_9PLEO</name>
<protein>
    <submittedName>
        <fullName evidence="2">Uncharacterized protein</fullName>
    </submittedName>
</protein>
<accession>A0A6A6WNR7</accession>
<dbReference type="AlphaFoldDB" id="A0A6A6WNR7"/>
<evidence type="ECO:0000256" key="1">
    <source>
        <dbReference type="SAM" id="MobiDB-lite"/>
    </source>
</evidence>
<dbReference type="EMBL" id="MU002906">
    <property type="protein sequence ID" value="KAF2785524.1"/>
    <property type="molecule type" value="Genomic_DNA"/>
</dbReference>
<dbReference type="Proteomes" id="UP000799757">
    <property type="component" value="Unassembled WGS sequence"/>
</dbReference>
<reference evidence="2" key="1">
    <citation type="journal article" date="2020" name="Stud. Mycol.">
        <title>101 Dothideomycetes genomes: a test case for predicting lifestyles and emergence of pathogens.</title>
        <authorList>
            <person name="Haridas S."/>
            <person name="Albert R."/>
            <person name="Binder M."/>
            <person name="Bloem J."/>
            <person name="Labutti K."/>
            <person name="Salamov A."/>
            <person name="Andreopoulos B."/>
            <person name="Baker S."/>
            <person name="Barry K."/>
            <person name="Bills G."/>
            <person name="Bluhm B."/>
            <person name="Cannon C."/>
            <person name="Castanera R."/>
            <person name="Culley D."/>
            <person name="Daum C."/>
            <person name="Ezra D."/>
            <person name="Gonzalez J."/>
            <person name="Henrissat B."/>
            <person name="Kuo A."/>
            <person name="Liang C."/>
            <person name="Lipzen A."/>
            <person name="Lutzoni F."/>
            <person name="Magnuson J."/>
            <person name="Mondo S."/>
            <person name="Nolan M."/>
            <person name="Ohm R."/>
            <person name="Pangilinan J."/>
            <person name="Park H.-J."/>
            <person name="Ramirez L."/>
            <person name="Alfaro M."/>
            <person name="Sun H."/>
            <person name="Tritt A."/>
            <person name="Yoshinaga Y."/>
            <person name="Zwiers L.-H."/>
            <person name="Turgeon B."/>
            <person name="Goodwin S."/>
            <person name="Spatafora J."/>
            <person name="Crous P."/>
            <person name="Grigoriev I."/>
        </authorList>
    </citation>
    <scope>NUCLEOTIDE SEQUENCE</scope>
    <source>
        <strain evidence="2">CBS 109.77</strain>
    </source>
</reference>
<organism evidence="2 3">
    <name type="scientific">Melanomma pulvis-pyrius CBS 109.77</name>
    <dbReference type="NCBI Taxonomy" id="1314802"/>
    <lineage>
        <taxon>Eukaryota</taxon>
        <taxon>Fungi</taxon>
        <taxon>Dikarya</taxon>
        <taxon>Ascomycota</taxon>
        <taxon>Pezizomycotina</taxon>
        <taxon>Dothideomycetes</taxon>
        <taxon>Pleosporomycetidae</taxon>
        <taxon>Pleosporales</taxon>
        <taxon>Melanommataceae</taxon>
        <taxon>Melanomma</taxon>
    </lineage>
</organism>
<proteinExistence type="predicted"/>
<sequence length="242" mass="26884">MSKQLTTSEPYTAYRALGCLPFGIEKFDTEDVEDSTLPGVIVKFGELYCRVELPDSFGELCGGRFDSRGALVTHIKKYHASHVAVSPAGKTGNPSMQKIFEARPWYNSIMKRHNELAAAKAPVTAPEIPSPPREVRKRRPPIDTTPVTIPARSERIEPPTYKAGNKKKNIVKGDINFTEAAKIAKKKGAKIPCLECKRSAAEAGNRAPKNCNFNRFCATGKYFNLEYNDGEDTDEEDEDEEN</sequence>
<feature type="region of interest" description="Disordered" evidence="1">
    <location>
        <begin position="120"/>
        <end position="147"/>
    </location>
</feature>
<evidence type="ECO:0000313" key="2">
    <source>
        <dbReference type="EMBL" id="KAF2785524.1"/>
    </source>
</evidence>
<dbReference type="OrthoDB" id="4732339at2759"/>
<gene>
    <name evidence="2" type="ORF">K505DRAFT_330947</name>
</gene>
<evidence type="ECO:0000313" key="3">
    <source>
        <dbReference type="Proteomes" id="UP000799757"/>
    </source>
</evidence>
<keyword evidence="3" id="KW-1185">Reference proteome</keyword>